<dbReference type="AlphaFoldDB" id="A0A0T5VQE1"/>
<comment type="caution">
    <text evidence="4">The sequence shown here is derived from an EMBL/GenBank/DDBJ whole genome shotgun (WGS) entry which is preliminary data.</text>
</comment>
<dbReference type="GO" id="GO:0016874">
    <property type="term" value="F:ligase activity"/>
    <property type="evidence" value="ECO:0007669"/>
    <property type="project" value="UniProtKB-KW"/>
</dbReference>
<dbReference type="EMBL" id="LMZQ01000006">
    <property type="protein sequence ID" value="KRT15919.1"/>
    <property type="molecule type" value="Genomic_DNA"/>
</dbReference>
<evidence type="ECO:0000313" key="5">
    <source>
        <dbReference type="Proteomes" id="UP000051950"/>
    </source>
</evidence>
<dbReference type="Gene3D" id="3.40.640.10">
    <property type="entry name" value="Type I PLP-dependent aspartate aminotransferase-like (Major domain)"/>
    <property type="match status" value="1"/>
</dbReference>
<gene>
    <name evidence="4" type="ORF">ASU31_10430</name>
</gene>
<protein>
    <submittedName>
        <fullName evidence="4">2-amino-3-ketobutyrate CoA ligase</fullName>
    </submittedName>
</protein>
<dbReference type="PANTHER" id="PTHR13693:SF3">
    <property type="entry name" value="LD36009P"/>
    <property type="match status" value="1"/>
</dbReference>
<dbReference type="STRING" id="687842.ASU31_10430"/>
<dbReference type="InterPro" id="IPR004839">
    <property type="entry name" value="Aminotransferase_I/II_large"/>
</dbReference>
<dbReference type="OrthoDB" id="9807157at2"/>
<dbReference type="SUPFAM" id="SSF53383">
    <property type="entry name" value="PLP-dependent transferases"/>
    <property type="match status" value="1"/>
</dbReference>
<dbReference type="InterPro" id="IPR015422">
    <property type="entry name" value="PyrdxlP-dep_Trfase_small"/>
</dbReference>
<keyword evidence="5" id="KW-1185">Reference proteome</keyword>
<evidence type="ECO:0000256" key="2">
    <source>
        <dbReference type="ARBA" id="ARBA00022679"/>
    </source>
</evidence>
<dbReference type="GO" id="GO:0016740">
    <property type="term" value="F:transferase activity"/>
    <property type="evidence" value="ECO:0007669"/>
    <property type="project" value="UniProtKB-KW"/>
</dbReference>
<keyword evidence="2" id="KW-0808">Transferase</keyword>
<comment type="cofactor">
    <cofactor evidence="1">
        <name>pyridoxal 5'-phosphate</name>
        <dbReference type="ChEBI" id="CHEBI:597326"/>
    </cofactor>
</comment>
<dbReference type="RefSeq" id="WP_057932269.1">
    <property type="nucleotide sequence ID" value="NZ_LMZQ01000006.1"/>
</dbReference>
<name>A0A0T5VQE1_9SPHI</name>
<evidence type="ECO:0000313" key="4">
    <source>
        <dbReference type="EMBL" id="KRT15919.1"/>
    </source>
</evidence>
<dbReference type="GO" id="GO:0030170">
    <property type="term" value="F:pyridoxal phosphate binding"/>
    <property type="evidence" value="ECO:0007669"/>
    <property type="project" value="InterPro"/>
</dbReference>
<dbReference type="Gene3D" id="3.90.1150.10">
    <property type="entry name" value="Aspartate Aminotransferase, domain 1"/>
    <property type="match status" value="1"/>
</dbReference>
<dbReference type="Proteomes" id="UP000051950">
    <property type="component" value="Unassembled WGS sequence"/>
</dbReference>
<accession>A0A0T5VQE1</accession>
<feature type="domain" description="Aminotransferase class I/classII large" evidence="3">
    <location>
        <begin position="70"/>
        <end position="407"/>
    </location>
</feature>
<sequence length="424" mass="47099">MNKTIIDFEQASFKDFENPKGYNVYERSALFSDYLDSLDKRGHLNYRLESTTGCGPTVNMDIKGFGGPRNYVGLVSNDYLGFTQHHLVKKAAVFGITYYGTGAGASPAIGGHFSFHQELENKIAAFFRRDAAIIYTTGYTANSATLLCMLQDEDLAIIDMGVHASVQEGLRGKNVKTFLHNNLEMLERILKQSKGKYRSIIVVIDGVYSQDGDLAPLDQIVELVHQYGGYVMLDDAHGTGVIGTTGRGVIELYDLFDKVDIISGTFSKTFGHIGGYVIASPDLIRFLKFQSRQHLFSATSTPAAMSIIKAIELIDEEPEWMDMLWENVRYFSDGLRSLGLDIGTTSSAIIPVKIRDAKLTGEVSRLLLKAGVYANPIIYPAVPKKDSRIRMSLMATHKKEHLDIVLNAYEDISRKLPIRLATEV</sequence>
<dbReference type="Pfam" id="PF00155">
    <property type="entry name" value="Aminotran_1_2"/>
    <property type="match status" value="1"/>
</dbReference>
<dbReference type="InterPro" id="IPR015421">
    <property type="entry name" value="PyrdxlP-dep_Trfase_major"/>
</dbReference>
<reference evidence="4 5" key="1">
    <citation type="submission" date="2015-11" db="EMBL/GenBank/DDBJ databases">
        <title>Sequence of Pedobacter ginsenosidimutans.</title>
        <authorList>
            <person name="Carson E."/>
            <person name="Keyser V."/>
            <person name="Newman J."/>
            <person name="Miller J."/>
        </authorList>
    </citation>
    <scope>NUCLEOTIDE SEQUENCE [LARGE SCALE GENOMIC DNA]</scope>
    <source>
        <strain evidence="4 5">KACC 14530</strain>
    </source>
</reference>
<evidence type="ECO:0000259" key="3">
    <source>
        <dbReference type="Pfam" id="PF00155"/>
    </source>
</evidence>
<dbReference type="PANTHER" id="PTHR13693">
    <property type="entry name" value="CLASS II AMINOTRANSFERASE/8-AMINO-7-OXONONANOATE SYNTHASE"/>
    <property type="match status" value="1"/>
</dbReference>
<evidence type="ECO:0000256" key="1">
    <source>
        <dbReference type="ARBA" id="ARBA00001933"/>
    </source>
</evidence>
<proteinExistence type="predicted"/>
<dbReference type="InterPro" id="IPR015424">
    <property type="entry name" value="PyrdxlP-dep_Trfase"/>
</dbReference>
<dbReference type="InterPro" id="IPR050087">
    <property type="entry name" value="AON_synthase_class-II"/>
</dbReference>
<organism evidence="4 5">
    <name type="scientific">Pedobacter ginsenosidimutans</name>
    <dbReference type="NCBI Taxonomy" id="687842"/>
    <lineage>
        <taxon>Bacteria</taxon>
        <taxon>Pseudomonadati</taxon>
        <taxon>Bacteroidota</taxon>
        <taxon>Sphingobacteriia</taxon>
        <taxon>Sphingobacteriales</taxon>
        <taxon>Sphingobacteriaceae</taxon>
        <taxon>Pedobacter</taxon>
    </lineage>
</organism>
<keyword evidence="4" id="KW-0436">Ligase</keyword>